<comment type="caution">
    <text evidence="2">The sequence shown here is derived from an EMBL/GenBank/DDBJ whole genome shotgun (WGS) entry which is preliminary data.</text>
</comment>
<reference evidence="3" key="1">
    <citation type="journal article" date="2019" name="Int. J. Syst. Evol. Microbiol.">
        <title>The Global Catalogue of Microorganisms (GCM) 10K type strain sequencing project: providing services to taxonomists for standard genome sequencing and annotation.</title>
        <authorList>
            <consortium name="The Broad Institute Genomics Platform"/>
            <consortium name="The Broad Institute Genome Sequencing Center for Infectious Disease"/>
            <person name="Wu L."/>
            <person name="Ma J."/>
        </authorList>
    </citation>
    <scope>NUCLEOTIDE SEQUENCE [LARGE SCALE GENOMIC DNA]</scope>
    <source>
        <strain evidence="3">JCM 4816</strain>
    </source>
</reference>
<proteinExistence type="predicted"/>
<organism evidence="2 3">
    <name type="scientific">Streptomyces prasinosporus</name>
    <dbReference type="NCBI Taxonomy" id="68256"/>
    <lineage>
        <taxon>Bacteria</taxon>
        <taxon>Bacillati</taxon>
        <taxon>Actinomycetota</taxon>
        <taxon>Actinomycetes</taxon>
        <taxon>Kitasatosporales</taxon>
        <taxon>Streptomycetaceae</taxon>
        <taxon>Streptomyces</taxon>
        <taxon>Streptomyces albogriseolus group</taxon>
    </lineage>
</organism>
<sequence length="90" mass="9456">MVSDDHQVPVGGDPGRRGGEDLASHRCGESASRVTRCSTERESRSGRVTFDGAREVAAALRCGGSDPEYEKHHGCDLGGRALEAGFLKGA</sequence>
<protein>
    <submittedName>
        <fullName evidence="2">Uncharacterized protein</fullName>
    </submittedName>
</protein>
<gene>
    <name evidence="2" type="ORF">GCM10019016_126570</name>
</gene>
<evidence type="ECO:0000313" key="3">
    <source>
        <dbReference type="Proteomes" id="UP001501455"/>
    </source>
</evidence>
<dbReference type="Proteomes" id="UP001501455">
    <property type="component" value="Unassembled WGS sequence"/>
</dbReference>
<evidence type="ECO:0000313" key="2">
    <source>
        <dbReference type="EMBL" id="GAA3505544.1"/>
    </source>
</evidence>
<dbReference type="EMBL" id="BAAAXF010000083">
    <property type="protein sequence ID" value="GAA3505544.1"/>
    <property type="molecule type" value="Genomic_DNA"/>
</dbReference>
<name>A0ABP6UDL9_9ACTN</name>
<keyword evidence="3" id="KW-1185">Reference proteome</keyword>
<accession>A0ABP6UDL9</accession>
<feature type="region of interest" description="Disordered" evidence="1">
    <location>
        <begin position="1"/>
        <end position="44"/>
    </location>
</feature>
<evidence type="ECO:0000256" key="1">
    <source>
        <dbReference type="SAM" id="MobiDB-lite"/>
    </source>
</evidence>
<feature type="compositionally biased region" description="Basic and acidic residues" evidence="1">
    <location>
        <begin position="14"/>
        <end position="28"/>
    </location>
</feature>